<organism evidence="2 3">
    <name type="scientific">Glossina palpalis gambiensis</name>
    <dbReference type="NCBI Taxonomy" id="67801"/>
    <lineage>
        <taxon>Eukaryota</taxon>
        <taxon>Metazoa</taxon>
        <taxon>Ecdysozoa</taxon>
        <taxon>Arthropoda</taxon>
        <taxon>Hexapoda</taxon>
        <taxon>Insecta</taxon>
        <taxon>Pterygota</taxon>
        <taxon>Neoptera</taxon>
        <taxon>Endopterygota</taxon>
        <taxon>Diptera</taxon>
        <taxon>Brachycera</taxon>
        <taxon>Muscomorpha</taxon>
        <taxon>Hippoboscoidea</taxon>
        <taxon>Glossinidae</taxon>
        <taxon>Glossina</taxon>
    </lineage>
</organism>
<dbReference type="Proteomes" id="UP000092460">
    <property type="component" value="Unassembled WGS sequence"/>
</dbReference>
<keyword evidence="1" id="KW-0732">Signal</keyword>
<evidence type="ECO:0000313" key="3">
    <source>
        <dbReference type="Proteomes" id="UP000092460"/>
    </source>
</evidence>
<evidence type="ECO:0000256" key="1">
    <source>
        <dbReference type="SAM" id="SignalP"/>
    </source>
</evidence>
<dbReference type="VEuPathDB" id="VectorBase:GPPI032651"/>
<evidence type="ECO:0000313" key="2">
    <source>
        <dbReference type="EnsemblMetazoa" id="GPPI032651-PA"/>
    </source>
</evidence>
<keyword evidence="3" id="KW-1185">Reference proteome</keyword>
<protein>
    <submittedName>
        <fullName evidence="2">Uncharacterized protein</fullName>
    </submittedName>
</protein>
<reference evidence="2" key="2">
    <citation type="submission" date="2020-05" db="UniProtKB">
        <authorList>
            <consortium name="EnsemblMetazoa"/>
        </authorList>
    </citation>
    <scope>IDENTIFICATION</scope>
    <source>
        <strain evidence="2">IAEA</strain>
    </source>
</reference>
<dbReference type="AlphaFoldDB" id="A0A1B0BK28"/>
<name>A0A1B0BK28_9MUSC</name>
<dbReference type="EMBL" id="JXJN01015783">
    <property type="status" value="NOT_ANNOTATED_CDS"/>
    <property type="molecule type" value="Genomic_DNA"/>
</dbReference>
<sequence>MMLLLLLLLLCFIRIVNAMTISIILPENMSAAQETIEILSMDIARFFKRQFPHDGPTSHVSIAFEDLFKIERLSINQLGPFLLLKEPNRGGFLSNNEKIMVDHFLPKLVLTSETLPVCCLPHRLTSLKLITSLSFMKYISDERARERHLHRQGSEDLSSNGILKKKKKRDLSMSRSLIQKQIFVRLTIYFWISVEISRLMKIRLFATVTHPFQSEENVLSL</sequence>
<proteinExistence type="predicted"/>
<feature type="chain" id="PRO_5008404939" evidence="1">
    <location>
        <begin position="19"/>
        <end position="221"/>
    </location>
</feature>
<feature type="signal peptide" evidence="1">
    <location>
        <begin position="1"/>
        <end position="18"/>
    </location>
</feature>
<reference evidence="3" key="1">
    <citation type="submission" date="2015-01" db="EMBL/GenBank/DDBJ databases">
        <authorList>
            <person name="Aksoy S."/>
            <person name="Warren W."/>
            <person name="Wilson R.K."/>
        </authorList>
    </citation>
    <scope>NUCLEOTIDE SEQUENCE [LARGE SCALE GENOMIC DNA]</scope>
    <source>
        <strain evidence="3">IAEA</strain>
    </source>
</reference>
<dbReference type="EnsemblMetazoa" id="GPPI032651-RA">
    <property type="protein sequence ID" value="GPPI032651-PA"/>
    <property type="gene ID" value="GPPI032651"/>
</dbReference>
<accession>A0A1B0BK28</accession>